<dbReference type="AlphaFoldDB" id="A0A520KTV5"/>
<comment type="similarity">
    <text evidence="2 6 7">Belongs to the universal ribosomal protein uS19 family.</text>
</comment>
<comment type="caution">
    <text evidence="8">The sequence shown here is derived from an EMBL/GenBank/DDBJ whole genome shotgun (WGS) entry which is preliminary data.</text>
</comment>
<reference evidence="8 9" key="1">
    <citation type="journal article" date="2019" name="Nat. Microbiol.">
        <title>Wide diversity of methane and short-chain alkane metabolisms in uncultured archaea.</title>
        <authorList>
            <person name="Borrel G."/>
            <person name="Adam P.S."/>
            <person name="McKay L.J."/>
            <person name="Chen L.X."/>
            <person name="Sierra-Garcia I.N."/>
            <person name="Sieber C.M."/>
            <person name="Letourneur Q."/>
            <person name="Ghozlane A."/>
            <person name="Andersen G.L."/>
            <person name="Li W.J."/>
            <person name="Hallam S.J."/>
            <person name="Muyzer G."/>
            <person name="de Oliveira V.M."/>
            <person name="Inskeep W.P."/>
            <person name="Banfield J.F."/>
            <person name="Gribaldo S."/>
        </authorList>
    </citation>
    <scope>NUCLEOTIDE SEQUENCE [LARGE SCALE GENOMIC DNA]</scope>
    <source>
        <strain evidence="8">NM1a</strain>
    </source>
</reference>
<sequence>MAKKDRKVQRVEKIYSYRGYTLEELRKMDIITLSSILPSRIRRKINRGFRDSEKKLLKRMKEKNNVRTHLRDMIILPSMVGRTVKIHNGKEFISVEIQPEMIGHYLGEFALTRKEVKHGSAGLGATRSSKFIPLK</sequence>
<dbReference type="FunFam" id="3.30.860.10:FF:000002">
    <property type="entry name" value="40S ribosomal protein S15"/>
    <property type="match status" value="1"/>
</dbReference>
<keyword evidence="4 6" id="KW-0687">Ribonucleoprotein</keyword>
<dbReference type="InterPro" id="IPR002222">
    <property type="entry name" value="Ribosomal_uS19"/>
</dbReference>
<dbReference type="PANTHER" id="PTHR11880">
    <property type="entry name" value="RIBOSOMAL PROTEIN S19P FAMILY MEMBER"/>
    <property type="match status" value="1"/>
</dbReference>
<dbReference type="GO" id="GO:0003735">
    <property type="term" value="F:structural constituent of ribosome"/>
    <property type="evidence" value="ECO:0007669"/>
    <property type="project" value="UniProtKB-UniRule"/>
</dbReference>
<keyword evidence="6" id="KW-0694">RNA-binding</keyword>
<evidence type="ECO:0000256" key="4">
    <source>
        <dbReference type="ARBA" id="ARBA00023274"/>
    </source>
</evidence>
<dbReference type="InterPro" id="IPR023575">
    <property type="entry name" value="Ribosomal_uS19_SF"/>
</dbReference>
<keyword evidence="6" id="KW-0699">rRNA-binding</keyword>
<dbReference type="InterPro" id="IPR005713">
    <property type="entry name" value="Ribosomal_uS19_euk/arc"/>
</dbReference>
<accession>A0A520KTV5</accession>
<name>A0A520KTV5_METT2</name>
<dbReference type="NCBIfam" id="TIGR01025">
    <property type="entry name" value="uS19_arch"/>
    <property type="match status" value="1"/>
</dbReference>
<dbReference type="PROSITE" id="PS00323">
    <property type="entry name" value="RIBOSOMAL_S19"/>
    <property type="match status" value="1"/>
</dbReference>
<dbReference type="NCBIfam" id="NF003121">
    <property type="entry name" value="PRK04038.1"/>
    <property type="match status" value="1"/>
</dbReference>
<dbReference type="Pfam" id="PF00203">
    <property type="entry name" value="Ribosomal_S19"/>
    <property type="match status" value="1"/>
</dbReference>
<comment type="function">
    <text evidence="1 6">Protein S19 forms a complex with S13 that binds strongly to the 16S ribosomal RNA.</text>
</comment>
<organism evidence="8 9">
    <name type="scientific">Methanoliparum thermophilum</name>
    <dbReference type="NCBI Taxonomy" id="2491083"/>
    <lineage>
        <taxon>Archaea</taxon>
        <taxon>Methanobacteriati</taxon>
        <taxon>Methanobacteriota</taxon>
        <taxon>Candidatus Methanoliparia</taxon>
        <taxon>Candidatus Methanoliparales</taxon>
        <taxon>Candidatus Methanoliparaceae</taxon>
        <taxon>Candidatus Methanoliparum</taxon>
    </lineage>
</organism>
<dbReference type="GO" id="GO:0006412">
    <property type="term" value="P:translation"/>
    <property type="evidence" value="ECO:0007669"/>
    <property type="project" value="UniProtKB-UniRule"/>
</dbReference>
<dbReference type="GO" id="GO:0019843">
    <property type="term" value="F:rRNA binding"/>
    <property type="evidence" value="ECO:0007669"/>
    <property type="project" value="UniProtKB-UniRule"/>
</dbReference>
<dbReference type="Proteomes" id="UP000317158">
    <property type="component" value="Unassembled WGS sequence"/>
</dbReference>
<dbReference type="InterPro" id="IPR020934">
    <property type="entry name" value="Ribosomal_uS19_CS"/>
</dbReference>
<evidence type="ECO:0000313" key="8">
    <source>
        <dbReference type="EMBL" id="RZN65524.1"/>
    </source>
</evidence>
<dbReference type="HAMAP" id="MF_00531">
    <property type="entry name" value="Ribosomal_uS19"/>
    <property type="match status" value="1"/>
</dbReference>
<dbReference type="SUPFAM" id="SSF54570">
    <property type="entry name" value="Ribosomal protein S19"/>
    <property type="match status" value="1"/>
</dbReference>
<dbReference type="GO" id="GO:0022627">
    <property type="term" value="C:cytosolic small ribosomal subunit"/>
    <property type="evidence" value="ECO:0007669"/>
    <property type="project" value="UniProtKB-UniRule"/>
</dbReference>
<protein>
    <recommendedName>
        <fullName evidence="5 6">Small ribosomal subunit protein uS19</fullName>
    </recommendedName>
</protein>
<gene>
    <name evidence="6" type="primary">rps19p</name>
    <name evidence="8" type="ORF">EF806_01135</name>
</gene>
<evidence type="ECO:0000256" key="2">
    <source>
        <dbReference type="ARBA" id="ARBA00007345"/>
    </source>
</evidence>
<keyword evidence="3 6" id="KW-0689">Ribosomal protein</keyword>
<evidence type="ECO:0000256" key="1">
    <source>
        <dbReference type="ARBA" id="ARBA00003239"/>
    </source>
</evidence>
<dbReference type="PIRSF" id="PIRSF002144">
    <property type="entry name" value="Ribosomal_S19"/>
    <property type="match status" value="1"/>
</dbReference>
<dbReference type="GO" id="GO:0000028">
    <property type="term" value="P:ribosomal small subunit assembly"/>
    <property type="evidence" value="ECO:0007669"/>
    <property type="project" value="TreeGrafter"/>
</dbReference>
<evidence type="ECO:0000256" key="7">
    <source>
        <dbReference type="RuleBase" id="RU003485"/>
    </source>
</evidence>
<dbReference type="PANTHER" id="PTHR11880:SF2">
    <property type="entry name" value="SMALL RIBOSOMAL SUBUNIT PROTEIN US19"/>
    <property type="match status" value="1"/>
</dbReference>
<dbReference type="PRINTS" id="PR00975">
    <property type="entry name" value="RIBOSOMALS19"/>
</dbReference>
<proteinExistence type="inferred from homology"/>
<evidence type="ECO:0000256" key="3">
    <source>
        <dbReference type="ARBA" id="ARBA00022980"/>
    </source>
</evidence>
<evidence type="ECO:0000256" key="6">
    <source>
        <dbReference type="HAMAP-Rule" id="MF_00531"/>
    </source>
</evidence>
<evidence type="ECO:0000256" key="5">
    <source>
        <dbReference type="ARBA" id="ARBA00035163"/>
    </source>
</evidence>
<evidence type="ECO:0000313" key="9">
    <source>
        <dbReference type="Proteomes" id="UP000317158"/>
    </source>
</evidence>
<dbReference type="EMBL" id="RXIF01000002">
    <property type="protein sequence ID" value="RZN65524.1"/>
    <property type="molecule type" value="Genomic_DNA"/>
</dbReference>
<dbReference type="Gene3D" id="3.30.860.10">
    <property type="entry name" value="30s Ribosomal Protein S19, Chain A"/>
    <property type="match status" value="1"/>
</dbReference>